<evidence type="ECO:0000256" key="1">
    <source>
        <dbReference type="SAM" id="MobiDB-lite"/>
    </source>
</evidence>
<evidence type="ECO:0000313" key="3">
    <source>
        <dbReference type="Proteomes" id="UP000011205"/>
    </source>
</evidence>
<organism evidence="2 3">
    <name type="scientific">Streptomyces viridochromogenes Tue57</name>
    <dbReference type="NCBI Taxonomy" id="1160705"/>
    <lineage>
        <taxon>Bacteria</taxon>
        <taxon>Bacillati</taxon>
        <taxon>Actinomycetota</taxon>
        <taxon>Actinomycetes</taxon>
        <taxon>Kitasatosporales</taxon>
        <taxon>Streptomycetaceae</taxon>
        <taxon>Streptomyces</taxon>
    </lineage>
</organism>
<feature type="region of interest" description="Disordered" evidence="1">
    <location>
        <begin position="1"/>
        <end position="25"/>
    </location>
</feature>
<accession>L8PHM9</accession>
<proteinExistence type="predicted"/>
<dbReference type="Proteomes" id="UP000011205">
    <property type="component" value="Unassembled WGS sequence"/>
</dbReference>
<dbReference type="EMBL" id="AMLP01000064">
    <property type="protein sequence ID" value="ELS57066.1"/>
    <property type="molecule type" value="Genomic_DNA"/>
</dbReference>
<protein>
    <submittedName>
        <fullName evidence="2">Uncharacterized protein</fullName>
    </submittedName>
</protein>
<dbReference type="AlphaFoldDB" id="L8PHM9"/>
<reference evidence="2 3" key="1">
    <citation type="journal article" date="2013" name="Genome Announc.">
        <title>Draft Genome Sequence of Streptomyces viridochromogenes Strain Tu57, Producer of Avilamycin.</title>
        <authorList>
            <person name="Gruning B.A."/>
            <person name="Erxleben A."/>
            <person name="Hahnlein A."/>
            <person name="Gunther S."/>
        </authorList>
    </citation>
    <scope>NUCLEOTIDE SEQUENCE [LARGE SCALE GENOMIC DNA]</scope>
    <source>
        <strain evidence="2 3">Tue57</strain>
    </source>
</reference>
<gene>
    <name evidence="2" type="ORF">STVIR_1921</name>
</gene>
<name>L8PHM9_STRVR</name>
<dbReference type="PATRIC" id="fig|1160705.3.peg.1912"/>
<comment type="caution">
    <text evidence="2">The sequence shown here is derived from an EMBL/GenBank/DDBJ whole genome shotgun (WGS) entry which is preliminary data.</text>
</comment>
<sequence>MGHCRSSALCTRSHRPPGERAPSCTLPRAHRLRTEGDAVVTVHVDL</sequence>
<evidence type="ECO:0000313" key="2">
    <source>
        <dbReference type="EMBL" id="ELS57066.1"/>
    </source>
</evidence>